<dbReference type="GO" id="GO:0097367">
    <property type="term" value="F:carbohydrate derivative binding"/>
    <property type="evidence" value="ECO:0007669"/>
    <property type="project" value="InterPro"/>
</dbReference>
<dbReference type="InterPro" id="IPR046348">
    <property type="entry name" value="SIS_dom_sf"/>
</dbReference>
<evidence type="ECO:0000256" key="7">
    <source>
        <dbReference type="PROSITE-ProRule" id="PRU00703"/>
    </source>
</evidence>
<dbReference type="GO" id="GO:1901135">
    <property type="term" value="P:carbohydrate derivative metabolic process"/>
    <property type="evidence" value="ECO:0007669"/>
    <property type="project" value="InterPro"/>
</dbReference>
<keyword evidence="5" id="KW-0479">Metal-binding</keyword>
<dbReference type="NCBIfam" id="TIGR00393">
    <property type="entry name" value="kpsF"/>
    <property type="match status" value="1"/>
</dbReference>
<dbReference type="InterPro" id="IPR035474">
    <property type="entry name" value="SIS_Kpsf"/>
</dbReference>
<evidence type="ECO:0000256" key="3">
    <source>
        <dbReference type="ARBA" id="ARBA00023122"/>
    </source>
</evidence>
<dbReference type="PANTHER" id="PTHR42745:SF1">
    <property type="entry name" value="ARABINOSE 5-PHOSPHATE ISOMERASE KDSD"/>
    <property type="match status" value="1"/>
</dbReference>
<keyword evidence="5" id="KW-0862">Zinc</keyword>
<dbReference type="Pfam" id="PF01380">
    <property type="entry name" value="SIS"/>
    <property type="match status" value="1"/>
</dbReference>
<dbReference type="GO" id="GO:0019146">
    <property type="term" value="F:arabinose-5-phosphate isomerase activity"/>
    <property type="evidence" value="ECO:0007669"/>
    <property type="project" value="UniProtKB-EC"/>
</dbReference>
<evidence type="ECO:0000256" key="6">
    <source>
        <dbReference type="PIRSR" id="PIRSR004692-3"/>
    </source>
</evidence>
<dbReference type="Pfam" id="PF00571">
    <property type="entry name" value="CBS"/>
    <property type="match status" value="2"/>
</dbReference>
<dbReference type="InterPro" id="IPR000644">
    <property type="entry name" value="CBS_dom"/>
</dbReference>
<reference evidence="10 11" key="2">
    <citation type="journal article" date="2016" name="Genome Announc.">
        <title>Complete Genome Sequence of the Highly Virulent Aeromonas schubertii Strain WL1483, Isolated from Diseased Snakehead Fish (Channa argus) in China.</title>
        <authorList>
            <person name="Liu L."/>
            <person name="Li N."/>
            <person name="Zhang D."/>
            <person name="Fu X."/>
            <person name="Shi C."/>
            <person name="Lin Q."/>
            <person name="Hao G."/>
        </authorList>
    </citation>
    <scope>NUCLEOTIDE SEQUENCE [LARGE SCALE GENOMIC DNA]</scope>
    <source>
        <strain evidence="10 11">WL1483</strain>
    </source>
</reference>
<dbReference type="InterPro" id="IPR046342">
    <property type="entry name" value="CBS_dom_sf"/>
</dbReference>
<dbReference type="PATRIC" id="fig|652.5.peg.3505"/>
<comment type="catalytic activity">
    <reaction evidence="4">
        <text>D-arabinose 5-phosphate = D-ribulose 5-phosphate</text>
        <dbReference type="Rhea" id="RHEA:23104"/>
        <dbReference type="ChEBI" id="CHEBI:57693"/>
        <dbReference type="ChEBI" id="CHEBI:58121"/>
        <dbReference type="EC" id="5.3.1.13"/>
    </reaction>
</comment>
<dbReference type="PANTHER" id="PTHR42745">
    <property type="match status" value="1"/>
</dbReference>
<dbReference type="RefSeq" id="WP_060587283.1">
    <property type="nucleotide sequence ID" value="NZ_CP013067.1"/>
</dbReference>
<proteinExistence type="inferred from homology"/>
<dbReference type="EC" id="5.3.1.13" evidence="4"/>
<accession>A0A0S2SHU4</accession>
<feature type="site" description="Catalytically relevant" evidence="6">
    <location>
        <position position="113"/>
    </location>
</feature>
<organism evidence="10 11">
    <name type="scientific">Aeromonas schubertii</name>
    <dbReference type="NCBI Taxonomy" id="652"/>
    <lineage>
        <taxon>Bacteria</taxon>
        <taxon>Pseudomonadati</taxon>
        <taxon>Pseudomonadota</taxon>
        <taxon>Gammaproteobacteria</taxon>
        <taxon>Aeromonadales</taxon>
        <taxon>Aeromonadaceae</taxon>
        <taxon>Aeromonas</taxon>
    </lineage>
</organism>
<dbReference type="PIRSF" id="PIRSF004692">
    <property type="entry name" value="KdsD_KpsF"/>
    <property type="match status" value="1"/>
</dbReference>
<feature type="site" description="Catalytically relevant" evidence="6">
    <location>
        <position position="154"/>
    </location>
</feature>
<keyword evidence="4 10" id="KW-0413">Isomerase</keyword>
<dbReference type="PROSITE" id="PS51464">
    <property type="entry name" value="SIS"/>
    <property type="match status" value="1"/>
</dbReference>
<protein>
    <recommendedName>
        <fullName evidence="4">Arabinose 5-phosphate isomerase</fullName>
        <shortName evidence="4">API</shortName>
        <ecNumber evidence="4">5.3.1.13</ecNumber>
    </recommendedName>
</protein>
<dbReference type="EMBL" id="CP013067">
    <property type="protein sequence ID" value="ALP41291.1"/>
    <property type="molecule type" value="Genomic_DNA"/>
</dbReference>
<dbReference type="Gene3D" id="3.10.580.10">
    <property type="entry name" value="CBS-domain"/>
    <property type="match status" value="1"/>
</dbReference>
<feature type="domain" description="SIS" evidence="9">
    <location>
        <begin position="43"/>
        <end position="186"/>
    </location>
</feature>
<keyword evidence="3 7" id="KW-0129">CBS domain</keyword>
<evidence type="ECO:0000313" key="10">
    <source>
        <dbReference type="EMBL" id="ALP41291.1"/>
    </source>
</evidence>
<evidence type="ECO:0000259" key="8">
    <source>
        <dbReference type="PROSITE" id="PS51371"/>
    </source>
</evidence>
<evidence type="ECO:0000256" key="4">
    <source>
        <dbReference type="PIRNR" id="PIRNR004692"/>
    </source>
</evidence>
<dbReference type="Proteomes" id="UP000058114">
    <property type="component" value="Chromosome"/>
</dbReference>
<dbReference type="InterPro" id="IPR001347">
    <property type="entry name" value="SIS_dom"/>
</dbReference>
<feature type="site" description="Catalytically relevant" evidence="6">
    <location>
        <position position="195"/>
    </location>
</feature>
<keyword evidence="2" id="KW-0677">Repeat</keyword>
<sequence>MSDVSENVSVVSRFKLSASRVLEIEQEAIAGLQQYLDEAFDRACEMILHCGGKIVVTGMGKSGHIGSKIAATLASTGTPAFFLHPGEASHGDLGMISEGDLIVAISNSGESDEILALLPVLKRRGVPLICMTGNPASTMAREANVHLCIRVAREACPLGLAPTSSTTATLVMGDALAVALLEARGFTADDFALSHPGGSLGKRLLLRVCDIMHKEAMLPLVSVDASISEALLEVSRKGLGITGVVAADGTLAGLFTDGDLRRILDQQVDIHHTPISRVMTANCITVGPAMMAAEAVKLMETRKINGLLVVDEHRRPLGAFNMHDLLRARVI</sequence>
<dbReference type="PROSITE" id="PS51371">
    <property type="entry name" value="CBS"/>
    <property type="match status" value="2"/>
</dbReference>
<comment type="similarity">
    <text evidence="1 4">Belongs to the SIS family. GutQ/KpsF subfamily.</text>
</comment>
<dbReference type="InterPro" id="IPR050986">
    <property type="entry name" value="GutQ/KpsF_isomerases"/>
</dbReference>
<dbReference type="GO" id="GO:0046872">
    <property type="term" value="F:metal ion binding"/>
    <property type="evidence" value="ECO:0007669"/>
    <property type="project" value="UniProtKB-KW"/>
</dbReference>
<feature type="site" description="Catalytically relevant" evidence="6">
    <location>
        <position position="61"/>
    </location>
</feature>
<reference evidence="11" key="1">
    <citation type="submission" date="2015-10" db="EMBL/GenBank/DDBJ databases">
        <title>Complete Genome Sequence of Aeromonas schubertii strain WL1483.</title>
        <authorList>
            <person name="Liu L."/>
        </authorList>
    </citation>
    <scope>NUCLEOTIDE SEQUENCE [LARGE SCALE GENOMIC DNA]</scope>
    <source>
        <strain evidence="11">WL1483</strain>
    </source>
</reference>
<dbReference type="InterPro" id="IPR004800">
    <property type="entry name" value="KdsD/KpsF-type"/>
</dbReference>
<dbReference type="SMART" id="SM00116">
    <property type="entry name" value="CBS"/>
    <property type="match status" value="2"/>
</dbReference>
<gene>
    <name evidence="10" type="primary">kdsD</name>
    <name evidence="10" type="ORF">WL1483_1872</name>
</gene>
<dbReference type="SUPFAM" id="SSF53697">
    <property type="entry name" value="SIS domain"/>
    <property type="match status" value="1"/>
</dbReference>
<dbReference type="AlphaFoldDB" id="A0A0S2SHU4"/>
<evidence type="ECO:0000256" key="5">
    <source>
        <dbReference type="PIRSR" id="PIRSR004692-2"/>
    </source>
</evidence>
<dbReference type="FunFam" id="3.40.50.10490:FF:000011">
    <property type="entry name" value="Arabinose 5-phosphate isomerase"/>
    <property type="match status" value="1"/>
</dbReference>
<feature type="domain" description="CBS" evidence="8">
    <location>
        <begin position="212"/>
        <end position="270"/>
    </location>
</feature>
<evidence type="ECO:0000259" key="9">
    <source>
        <dbReference type="PROSITE" id="PS51464"/>
    </source>
</evidence>
<dbReference type="GO" id="GO:0005975">
    <property type="term" value="P:carbohydrate metabolic process"/>
    <property type="evidence" value="ECO:0007669"/>
    <property type="project" value="InterPro"/>
</dbReference>
<evidence type="ECO:0000313" key="11">
    <source>
        <dbReference type="Proteomes" id="UP000058114"/>
    </source>
</evidence>
<evidence type="ECO:0000256" key="1">
    <source>
        <dbReference type="ARBA" id="ARBA00008165"/>
    </source>
</evidence>
<dbReference type="KEGG" id="asr:WL1483_1872"/>
<dbReference type="CDD" id="cd05014">
    <property type="entry name" value="SIS_Kpsf"/>
    <property type="match status" value="1"/>
</dbReference>
<dbReference type="CDD" id="cd04604">
    <property type="entry name" value="CBS_pair_SIS_assoc"/>
    <property type="match status" value="1"/>
</dbReference>
<name>A0A0S2SHU4_9GAMM</name>
<feature type="domain" description="CBS" evidence="8">
    <location>
        <begin position="279"/>
        <end position="331"/>
    </location>
</feature>
<dbReference type="Gene3D" id="3.40.50.10490">
    <property type="entry name" value="Glucose-6-phosphate isomerase like protein, domain 1"/>
    <property type="match status" value="1"/>
</dbReference>
<evidence type="ECO:0000256" key="2">
    <source>
        <dbReference type="ARBA" id="ARBA00022737"/>
    </source>
</evidence>
<feature type="binding site" evidence="5">
    <location>
        <position position="84"/>
    </location>
    <ligand>
        <name>Zn(2+)</name>
        <dbReference type="ChEBI" id="CHEBI:29105"/>
    </ligand>
</feature>